<protein>
    <submittedName>
        <fullName evidence="2">Uncharacterized protein</fullName>
    </submittedName>
</protein>
<reference evidence="2" key="1">
    <citation type="journal article" date="2020" name="Stud. Mycol.">
        <title>101 Dothideomycetes genomes: a test case for predicting lifestyles and emergence of pathogens.</title>
        <authorList>
            <person name="Haridas S."/>
            <person name="Albert R."/>
            <person name="Binder M."/>
            <person name="Bloem J."/>
            <person name="Labutti K."/>
            <person name="Salamov A."/>
            <person name="Andreopoulos B."/>
            <person name="Baker S."/>
            <person name="Barry K."/>
            <person name="Bills G."/>
            <person name="Bluhm B."/>
            <person name="Cannon C."/>
            <person name="Castanera R."/>
            <person name="Culley D."/>
            <person name="Daum C."/>
            <person name="Ezra D."/>
            <person name="Gonzalez J."/>
            <person name="Henrissat B."/>
            <person name="Kuo A."/>
            <person name="Liang C."/>
            <person name="Lipzen A."/>
            <person name="Lutzoni F."/>
            <person name="Magnuson J."/>
            <person name="Mondo S."/>
            <person name="Nolan M."/>
            <person name="Ohm R."/>
            <person name="Pangilinan J."/>
            <person name="Park H.-J."/>
            <person name="Ramirez L."/>
            <person name="Alfaro M."/>
            <person name="Sun H."/>
            <person name="Tritt A."/>
            <person name="Yoshinaga Y."/>
            <person name="Zwiers L.-H."/>
            <person name="Turgeon B."/>
            <person name="Goodwin S."/>
            <person name="Spatafora J."/>
            <person name="Crous P."/>
            <person name="Grigoriev I."/>
        </authorList>
    </citation>
    <scope>NUCLEOTIDE SEQUENCE</scope>
    <source>
        <strain evidence="2">CBS 116435</strain>
    </source>
</reference>
<keyword evidence="3" id="KW-1185">Reference proteome</keyword>
<evidence type="ECO:0000256" key="1">
    <source>
        <dbReference type="SAM" id="Phobius"/>
    </source>
</evidence>
<evidence type="ECO:0000313" key="3">
    <source>
        <dbReference type="Proteomes" id="UP000799441"/>
    </source>
</evidence>
<dbReference type="AlphaFoldDB" id="A0A9P4Q9P0"/>
<dbReference type="OrthoDB" id="2555959at2759"/>
<organism evidence="2 3">
    <name type="scientific">Polychaeton citri CBS 116435</name>
    <dbReference type="NCBI Taxonomy" id="1314669"/>
    <lineage>
        <taxon>Eukaryota</taxon>
        <taxon>Fungi</taxon>
        <taxon>Dikarya</taxon>
        <taxon>Ascomycota</taxon>
        <taxon>Pezizomycotina</taxon>
        <taxon>Dothideomycetes</taxon>
        <taxon>Dothideomycetidae</taxon>
        <taxon>Capnodiales</taxon>
        <taxon>Capnodiaceae</taxon>
        <taxon>Polychaeton</taxon>
    </lineage>
</organism>
<feature type="transmembrane region" description="Helical" evidence="1">
    <location>
        <begin position="12"/>
        <end position="32"/>
    </location>
</feature>
<dbReference type="EMBL" id="MU003786">
    <property type="protein sequence ID" value="KAF2722005.1"/>
    <property type="molecule type" value="Genomic_DNA"/>
</dbReference>
<proteinExistence type="predicted"/>
<evidence type="ECO:0000313" key="2">
    <source>
        <dbReference type="EMBL" id="KAF2722005.1"/>
    </source>
</evidence>
<sequence>MPLWQNYRTLTPRIRIFIGVGIMAYAGAGIFLSDRAEESLGFTPSEEDRRRLREAVPKIQLVDREEGK</sequence>
<gene>
    <name evidence="2" type="ORF">K431DRAFT_223110</name>
</gene>
<name>A0A9P4Q9P0_9PEZI</name>
<dbReference type="Proteomes" id="UP000799441">
    <property type="component" value="Unassembled WGS sequence"/>
</dbReference>
<keyword evidence="1" id="KW-0812">Transmembrane</keyword>
<keyword evidence="1" id="KW-1133">Transmembrane helix</keyword>
<keyword evidence="1" id="KW-0472">Membrane</keyword>
<accession>A0A9P4Q9P0</accession>
<comment type="caution">
    <text evidence="2">The sequence shown here is derived from an EMBL/GenBank/DDBJ whole genome shotgun (WGS) entry which is preliminary data.</text>
</comment>